<evidence type="ECO:0000256" key="1">
    <source>
        <dbReference type="SAM" id="MobiDB-lite"/>
    </source>
</evidence>
<dbReference type="AlphaFoldDB" id="A0A1E7F6D6"/>
<sequence length="250" mass="28120">MFNRQAVNALKGLDSNDSVLKGSGSNDSQAAPIRRFLRPRRQGAATGTANLPPPSPGKRFLHLLKLGLTPSKKKASKSERKLSTIIHSPLPATAGTNKSKQPESYLNAFIKEKSSLSYSSSSHASPSHSSPSNENVTPRRRVFQRQTSHSSLAHMVMTPHEIDRSQDINLDNISLDVSHDISHDDYNDDYELHHDEDLDIERHRFLKSFNRNKFARGANREVDFLLDLDVHHEDDSFHYDGKVLEFANDD</sequence>
<reference evidence="2 3" key="1">
    <citation type="submission" date="2016-09" db="EMBL/GenBank/DDBJ databases">
        <title>Extensive genetic diversity and differential bi-allelic expression allows diatom success in the polar Southern Ocean.</title>
        <authorList>
            <consortium name="DOE Joint Genome Institute"/>
            <person name="Mock T."/>
            <person name="Otillar R.P."/>
            <person name="Strauss J."/>
            <person name="Dupont C."/>
            <person name="Frickenhaus S."/>
            <person name="Maumus F."/>
            <person name="Mcmullan M."/>
            <person name="Sanges R."/>
            <person name="Schmutz J."/>
            <person name="Toseland A."/>
            <person name="Valas R."/>
            <person name="Veluchamy A."/>
            <person name="Ward B.J."/>
            <person name="Allen A."/>
            <person name="Barry K."/>
            <person name="Falciatore A."/>
            <person name="Ferrante M."/>
            <person name="Fortunato A.E."/>
            <person name="Gloeckner G."/>
            <person name="Gruber A."/>
            <person name="Hipkin R."/>
            <person name="Janech M."/>
            <person name="Kroth P."/>
            <person name="Leese F."/>
            <person name="Lindquist E."/>
            <person name="Lyon B.R."/>
            <person name="Martin J."/>
            <person name="Mayer C."/>
            <person name="Parker M."/>
            <person name="Quesneville H."/>
            <person name="Raymond J."/>
            <person name="Uhlig C."/>
            <person name="Valentin K.U."/>
            <person name="Worden A.Z."/>
            <person name="Armbrust E.V."/>
            <person name="Bowler C."/>
            <person name="Green B."/>
            <person name="Moulton V."/>
            <person name="Van Oosterhout C."/>
            <person name="Grigoriev I."/>
        </authorList>
    </citation>
    <scope>NUCLEOTIDE SEQUENCE [LARGE SCALE GENOMIC DNA]</scope>
    <source>
        <strain evidence="2 3">CCMP1102</strain>
    </source>
</reference>
<dbReference type="Proteomes" id="UP000095751">
    <property type="component" value="Unassembled WGS sequence"/>
</dbReference>
<organism evidence="2 3">
    <name type="scientific">Fragilariopsis cylindrus CCMP1102</name>
    <dbReference type="NCBI Taxonomy" id="635003"/>
    <lineage>
        <taxon>Eukaryota</taxon>
        <taxon>Sar</taxon>
        <taxon>Stramenopiles</taxon>
        <taxon>Ochrophyta</taxon>
        <taxon>Bacillariophyta</taxon>
        <taxon>Bacillariophyceae</taxon>
        <taxon>Bacillariophycidae</taxon>
        <taxon>Bacillariales</taxon>
        <taxon>Bacillariaceae</taxon>
        <taxon>Fragilariopsis</taxon>
    </lineage>
</organism>
<accession>A0A1E7F6D6</accession>
<gene>
    <name evidence="2" type="ORF">FRACYDRAFT_242107</name>
</gene>
<evidence type="ECO:0000313" key="3">
    <source>
        <dbReference type="Proteomes" id="UP000095751"/>
    </source>
</evidence>
<dbReference type="EMBL" id="KV784361">
    <property type="protein sequence ID" value="OEU13758.1"/>
    <property type="molecule type" value="Genomic_DNA"/>
</dbReference>
<protein>
    <submittedName>
        <fullName evidence="2">Uncharacterized protein</fullName>
    </submittedName>
</protein>
<feature type="region of interest" description="Disordered" evidence="1">
    <location>
        <begin position="1"/>
        <end position="100"/>
    </location>
</feature>
<keyword evidence="3" id="KW-1185">Reference proteome</keyword>
<evidence type="ECO:0000313" key="2">
    <source>
        <dbReference type="EMBL" id="OEU13758.1"/>
    </source>
</evidence>
<dbReference type="InParanoid" id="A0A1E7F6D6"/>
<feature type="compositionally biased region" description="Polar residues" evidence="1">
    <location>
        <begin position="15"/>
        <end position="29"/>
    </location>
</feature>
<feature type="region of interest" description="Disordered" evidence="1">
    <location>
        <begin position="117"/>
        <end position="150"/>
    </location>
</feature>
<feature type="compositionally biased region" description="Low complexity" evidence="1">
    <location>
        <begin position="117"/>
        <end position="132"/>
    </location>
</feature>
<name>A0A1E7F6D6_9STRA</name>
<dbReference type="KEGG" id="fcy:FRACYDRAFT_242107"/>
<proteinExistence type="predicted"/>